<name>A0A9D4HHF4_DREPO</name>
<dbReference type="Proteomes" id="UP000828390">
    <property type="component" value="Unassembled WGS sequence"/>
</dbReference>
<comment type="caution">
    <text evidence="1">The sequence shown here is derived from an EMBL/GenBank/DDBJ whole genome shotgun (WGS) entry which is preliminary data.</text>
</comment>
<organism evidence="1 2">
    <name type="scientific">Dreissena polymorpha</name>
    <name type="common">Zebra mussel</name>
    <name type="synonym">Mytilus polymorpha</name>
    <dbReference type="NCBI Taxonomy" id="45954"/>
    <lineage>
        <taxon>Eukaryota</taxon>
        <taxon>Metazoa</taxon>
        <taxon>Spiralia</taxon>
        <taxon>Lophotrochozoa</taxon>
        <taxon>Mollusca</taxon>
        <taxon>Bivalvia</taxon>
        <taxon>Autobranchia</taxon>
        <taxon>Heteroconchia</taxon>
        <taxon>Euheterodonta</taxon>
        <taxon>Imparidentia</taxon>
        <taxon>Neoheterodontei</taxon>
        <taxon>Myida</taxon>
        <taxon>Dreissenoidea</taxon>
        <taxon>Dreissenidae</taxon>
        <taxon>Dreissena</taxon>
    </lineage>
</organism>
<sequence>MKIKNKCVISKVLKRKTDLQIVGQFNIIGKNLLTKKTSQHPCVHVFQQIYWSTNMTSRLLTRNTAVPSDSHVFQGTLTILEISPDIIRIIKCSDQEDWTINVTS</sequence>
<evidence type="ECO:0000313" key="2">
    <source>
        <dbReference type="Proteomes" id="UP000828390"/>
    </source>
</evidence>
<accession>A0A9D4HHF4</accession>
<protein>
    <submittedName>
        <fullName evidence="1">Uncharacterized protein</fullName>
    </submittedName>
</protein>
<keyword evidence="2" id="KW-1185">Reference proteome</keyword>
<dbReference type="AlphaFoldDB" id="A0A9D4HHF4"/>
<reference evidence="1" key="2">
    <citation type="submission" date="2020-11" db="EMBL/GenBank/DDBJ databases">
        <authorList>
            <person name="McCartney M.A."/>
            <person name="Auch B."/>
            <person name="Kono T."/>
            <person name="Mallez S."/>
            <person name="Becker A."/>
            <person name="Gohl D.M."/>
            <person name="Silverstein K.A.T."/>
            <person name="Koren S."/>
            <person name="Bechman K.B."/>
            <person name="Herman A."/>
            <person name="Abrahante J.E."/>
            <person name="Garbe J."/>
        </authorList>
    </citation>
    <scope>NUCLEOTIDE SEQUENCE</scope>
    <source>
        <strain evidence="1">Duluth1</strain>
        <tissue evidence="1">Whole animal</tissue>
    </source>
</reference>
<gene>
    <name evidence="1" type="ORF">DPMN_062042</name>
</gene>
<reference evidence="1" key="1">
    <citation type="journal article" date="2019" name="bioRxiv">
        <title>The Genome of the Zebra Mussel, Dreissena polymorpha: A Resource for Invasive Species Research.</title>
        <authorList>
            <person name="McCartney M.A."/>
            <person name="Auch B."/>
            <person name="Kono T."/>
            <person name="Mallez S."/>
            <person name="Zhang Y."/>
            <person name="Obille A."/>
            <person name="Becker A."/>
            <person name="Abrahante J.E."/>
            <person name="Garbe J."/>
            <person name="Badalamenti J.P."/>
            <person name="Herman A."/>
            <person name="Mangelson H."/>
            <person name="Liachko I."/>
            <person name="Sullivan S."/>
            <person name="Sone E.D."/>
            <person name="Koren S."/>
            <person name="Silverstein K.A.T."/>
            <person name="Beckman K.B."/>
            <person name="Gohl D.M."/>
        </authorList>
    </citation>
    <scope>NUCLEOTIDE SEQUENCE</scope>
    <source>
        <strain evidence="1">Duluth1</strain>
        <tissue evidence="1">Whole animal</tissue>
    </source>
</reference>
<dbReference type="EMBL" id="JAIWYP010000013">
    <property type="protein sequence ID" value="KAH3719210.1"/>
    <property type="molecule type" value="Genomic_DNA"/>
</dbReference>
<proteinExistence type="predicted"/>
<evidence type="ECO:0000313" key="1">
    <source>
        <dbReference type="EMBL" id="KAH3719210.1"/>
    </source>
</evidence>